<keyword evidence="2" id="KW-0963">Cytoplasm</keyword>
<evidence type="ECO:0000256" key="8">
    <source>
        <dbReference type="ARBA" id="ARBA00069907"/>
    </source>
</evidence>
<dbReference type="STRING" id="569.A6V27_12615"/>
<comment type="subcellular location">
    <subcellularLocation>
        <location evidence="1">Cytoplasm</location>
    </subcellularLocation>
</comment>
<evidence type="ECO:0000259" key="12">
    <source>
        <dbReference type="PROSITE" id="PS51755"/>
    </source>
</evidence>
<dbReference type="FunFam" id="3.40.50.2300:FF:000080">
    <property type="entry name" value="Two-component system response regulator BaeR"/>
    <property type="match status" value="1"/>
</dbReference>
<keyword evidence="5" id="KW-0805">Transcription regulation</keyword>
<feature type="domain" description="Response regulatory" evidence="11">
    <location>
        <begin position="18"/>
        <end position="131"/>
    </location>
</feature>
<evidence type="ECO:0000313" key="14">
    <source>
        <dbReference type="Proteomes" id="UP000094844"/>
    </source>
</evidence>
<dbReference type="Gene3D" id="6.10.250.690">
    <property type="match status" value="1"/>
</dbReference>
<evidence type="ECO:0000259" key="11">
    <source>
        <dbReference type="PROSITE" id="PS50110"/>
    </source>
</evidence>
<dbReference type="CDD" id="cd19938">
    <property type="entry name" value="REC_OmpR_BaeR-like"/>
    <property type="match status" value="1"/>
</dbReference>
<dbReference type="SMART" id="SM00862">
    <property type="entry name" value="Trans_reg_C"/>
    <property type="match status" value="1"/>
</dbReference>
<accession>A0A1C6Z0U0</accession>
<dbReference type="SUPFAM" id="SSF52172">
    <property type="entry name" value="CheY-like"/>
    <property type="match status" value="1"/>
</dbReference>
<dbReference type="InterPro" id="IPR001789">
    <property type="entry name" value="Sig_transdc_resp-reg_receiver"/>
</dbReference>
<dbReference type="PROSITE" id="PS51755">
    <property type="entry name" value="OMPR_PHOB"/>
    <property type="match status" value="1"/>
</dbReference>
<dbReference type="NCBIfam" id="NF007982">
    <property type="entry name" value="PRK10710.1"/>
    <property type="match status" value="1"/>
</dbReference>
<feature type="modified residue" description="4-aspartylphosphate" evidence="9">
    <location>
        <position position="67"/>
    </location>
</feature>
<evidence type="ECO:0000256" key="7">
    <source>
        <dbReference type="ARBA" id="ARBA00023163"/>
    </source>
</evidence>
<dbReference type="GO" id="GO:0032993">
    <property type="term" value="C:protein-DNA complex"/>
    <property type="evidence" value="ECO:0007669"/>
    <property type="project" value="TreeGrafter"/>
</dbReference>
<evidence type="ECO:0000256" key="9">
    <source>
        <dbReference type="PROSITE-ProRule" id="PRU00169"/>
    </source>
</evidence>
<dbReference type="GO" id="GO:0005829">
    <property type="term" value="C:cytosol"/>
    <property type="evidence" value="ECO:0007669"/>
    <property type="project" value="TreeGrafter"/>
</dbReference>
<dbReference type="InterPro" id="IPR016032">
    <property type="entry name" value="Sig_transdc_resp-reg_C-effctor"/>
</dbReference>
<dbReference type="PROSITE" id="PS50110">
    <property type="entry name" value="RESPONSE_REGULATORY"/>
    <property type="match status" value="1"/>
</dbReference>
<dbReference type="GO" id="GO:0000156">
    <property type="term" value="F:phosphorelay response regulator activity"/>
    <property type="evidence" value="ECO:0007669"/>
    <property type="project" value="TreeGrafter"/>
</dbReference>
<dbReference type="EMBL" id="FMIQ01000037">
    <property type="protein sequence ID" value="SCM52631.1"/>
    <property type="molecule type" value="Genomic_DNA"/>
</dbReference>
<dbReference type="InterPro" id="IPR036388">
    <property type="entry name" value="WH-like_DNA-bd_sf"/>
</dbReference>
<reference evidence="13 14" key="1">
    <citation type="submission" date="2016-09" db="EMBL/GenBank/DDBJ databases">
        <authorList>
            <person name="Capua I."/>
            <person name="De Benedictis P."/>
            <person name="Joannis T."/>
            <person name="Lombin L.H."/>
            <person name="Cattoli G."/>
        </authorList>
    </citation>
    <scope>NUCLEOTIDE SEQUENCE [LARGE SCALE GENOMIC DNA]</scope>
    <source>
        <strain evidence="13 14">GB001</strain>
    </source>
</reference>
<gene>
    <name evidence="13" type="ORF">BN1044_02115</name>
</gene>
<keyword evidence="3 9" id="KW-0597">Phosphoprotein</keyword>
<dbReference type="InterPro" id="IPR011006">
    <property type="entry name" value="CheY-like_superfamily"/>
</dbReference>
<dbReference type="PANTHER" id="PTHR48111">
    <property type="entry name" value="REGULATOR OF RPOS"/>
    <property type="match status" value="1"/>
</dbReference>
<keyword evidence="7" id="KW-0804">Transcription</keyword>
<dbReference type="InterPro" id="IPR039420">
    <property type="entry name" value="WalR-like"/>
</dbReference>
<dbReference type="Proteomes" id="UP000094844">
    <property type="component" value="Unassembled WGS sequence"/>
</dbReference>
<evidence type="ECO:0000256" key="3">
    <source>
        <dbReference type="ARBA" id="ARBA00022553"/>
    </source>
</evidence>
<dbReference type="Pfam" id="PF00486">
    <property type="entry name" value="Trans_reg_C"/>
    <property type="match status" value="1"/>
</dbReference>
<evidence type="ECO:0000256" key="1">
    <source>
        <dbReference type="ARBA" id="ARBA00004496"/>
    </source>
</evidence>
<dbReference type="InterPro" id="IPR001867">
    <property type="entry name" value="OmpR/PhoB-type_DNA-bd"/>
</dbReference>
<dbReference type="Gene3D" id="3.40.50.2300">
    <property type="match status" value="1"/>
</dbReference>
<proteinExistence type="predicted"/>
<dbReference type="CDD" id="cd00383">
    <property type="entry name" value="trans_reg_C"/>
    <property type="match status" value="1"/>
</dbReference>
<evidence type="ECO:0000256" key="2">
    <source>
        <dbReference type="ARBA" id="ARBA00022490"/>
    </source>
</evidence>
<sequence>MGMNSIAGIMDVDPAGQRVLIVEDEPKLGQLLIDYLTAGGYQPHLLADGNQVLPYVHQTPPDLILLDLMLPGTDGLTLCREIRRFSDVPIVMVTAKIEEIDRLLGLEIGADDYICKPYSPREVVARVKTILRRCVRQNEANAEPVLIIDENRYQASFKDQLLDLTPAEFRLLKTLATQPGTVLSREQLLNHLYDDYRVVTDRTVDSHIKNLRRKLEQLENGEPFIRSVYGIGYRWEGAPCKVL</sequence>
<dbReference type="GO" id="GO:0045893">
    <property type="term" value="P:positive regulation of DNA-templated transcription"/>
    <property type="evidence" value="ECO:0007669"/>
    <property type="project" value="UniProtKB-ARBA"/>
</dbReference>
<dbReference type="SUPFAM" id="SSF46894">
    <property type="entry name" value="C-terminal effector domain of the bipartite response regulators"/>
    <property type="match status" value="1"/>
</dbReference>
<dbReference type="PANTHER" id="PTHR48111:SF59">
    <property type="entry name" value="TRANSCRIPTIONAL REGULATORY PROTEIN BAER"/>
    <property type="match status" value="1"/>
</dbReference>
<dbReference type="AlphaFoldDB" id="A0A1C6Z0U0"/>
<dbReference type="Pfam" id="PF00072">
    <property type="entry name" value="Response_reg"/>
    <property type="match status" value="1"/>
</dbReference>
<dbReference type="Gene3D" id="1.10.10.10">
    <property type="entry name" value="Winged helix-like DNA-binding domain superfamily/Winged helix DNA-binding domain"/>
    <property type="match status" value="1"/>
</dbReference>
<name>A0A1C6Z0U0_HAFAL</name>
<organism evidence="13 14">
    <name type="scientific">Hafnia alvei</name>
    <dbReference type="NCBI Taxonomy" id="569"/>
    <lineage>
        <taxon>Bacteria</taxon>
        <taxon>Pseudomonadati</taxon>
        <taxon>Pseudomonadota</taxon>
        <taxon>Gammaproteobacteria</taxon>
        <taxon>Enterobacterales</taxon>
        <taxon>Hafniaceae</taxon>
        <taxon>Hafnia</taxon>
    </lineage>
</organism>
<evidence type="ECO:0000256" key="5">
    <source>
        <dbReference type="ARBA" id="ARBA00023015"/>
    </source>
</evidence>
<feature type="DNA-binding region" description="OmpR/PhoB-type" evidence="10">
    <location>
        <begin position="137"/>
        <end position="237"/>
    </location>
</feature>
<dbReference type="SMART" id="SM00448">
    <property type="entry name" value="REC"/>
    <property type="match status" value="1"/>
</dbReference>
<protein>
    <recommendedName>
        <fullName evidence="8">Transcriptional regulatory protein BaeR</fullName>
    </recommendedName>
</protein>
<evidence type="ECO:0000313" key="13">
    <source>
        <dbReference type="EMBL" id="SCM52631.1"/>
    </source>
</evidence>
<dbReference type="GO" id="GO:0000976">
    <property type="term" value="F:transcription cis-regulatory region binding"/>
    <property type="evidence" value="ECO:0007669"/>
    <property type="project" value="TreeGrafter"/>
</dbReference>
<keyword evidence="4" id="KW-0902">Two-component regulatory system</keyword>
<evidence type="ECO:0000256" key="10">
    <source>
        <dbReference type="PROSITE-ProRule" id="PRU01091"/>
    </source>
</evidence>
<evidence type="ECO:0000256" key="4">
    <source>
        <dbReference type="ARBA" id="ARBA00023012"/>
    </source>
</evidence>
<dbReference type="FunFam" id="1.10.10.10:FF:000117">
    <property type="entry name" value="Two-component system response regulator BaeR"/>
    <property type="match status" value="1"/>
</dbReference>
<keyword evidence="6 10" id="KW-0238">DNA-binding</keyword>
<feature type="domain" description="OmpR/PhoB-type" evidence="12">
    <location>
        <begin position="137"/>
        <end position="237"/>
    </location>
</feature>
<evidence type="ECO:0000256" key="6">
    <source>
        <dbReference type="ARBA" id="ARBA00023125"/>
    </source>
</evidence>